<dbReference type="InterPro" id="IPR017205">
    <property type="entry name" value="Sig_transdc_His_kinase_ChrS"/>
</dbReference>
<dbReference type="PIRSF" id="PIRSF037434">
    <property type="entry name" value="STHK_ChrS"/>
    <property type="match status" value="1"/>
</dbReference>
<dbReference type="Pfam" id="PF02518">
    <property type="entry name" value="HATPase_c"/>
    <property type="match status" value="1"/>
</dbReference>
<name>A0ABQ6HNB5_9MICO</name>
<feature type="transmembrane region" description="Helical" evidence="4">
    <location>
        <begin position="55"/>
        <end position="78"/>
    </location>
</feature>
<dbReference type="Gene3D" id="3.30.565.10">
    <property type="entry name" value="Histidine kinase-like ATPase, C-terminal domain"/>
    <property type="match status" value="1"/>
</dbReference>
<protein>
    <submittedName>
        <fullName evidence="7">Histidine kinase</fullName>
    </submittedName>
</protein>
<accession>A0ABQ6HNB5</accession>
<feature type="transmembrane region" description="Helical" evidence="4">
    <location>
        <begin position="25"/>
        <end position="43"/>
    </location>
</feature>
<evidence type="ECO:0000256" key="1">
    <source>
        <dbReference type="ARBA" id="ARBA00022679"/>
    </source>
</evidence>
<dbReference type="Gene3D" id="1.20.5.1930">
    <property type="match status" value="1"/>
</dbReference>
<dbReference type="PANTHER" id="PTHR24421">
    <property type="entry name" value="NITRATE/NITRITE SENSOR PROTEIN NARX-RELATED"/>
    <property type="match status" value="1"/>
</dbReference>
<evidence type="ECO:0000256" key="2">
    <source>
        <dbReference type="ARBA" id="ARBA00022777"/>
    </source>
</evidence>
<keyword evidence="4" id="KW-1133">Transmembrane helix</keyword>
<dbReference type="CDD" id="cd16917">
    <property type="entry name" value="HATPase_UhpB-NarQ-NarX-like"/>
    <property type="match status" value="1"/>
</dbReference>
<sequence length="391" mass="42037">MPVALVIAATVLCIGTRDLFNPELSVWTYVWIGLGLMLFRGWWERWGVHGRTTAVPGFALHSLACLVLCALNPLYGFYAFVGYFDAVRVFRWPVLWLGVVAVAMSTGLSQAGGWRGAWGAPWLYLLLIVINVGLSGTMTLVEHRREEAVTRREETVHQLEVALRENAALQTQLVTQARESGILEERARLSREIHDTVAQGLLGVITQLEAVDIDDPAARARIDRAGQAARESLAEARRAVVALASPHLDGADLPTALHGLVRRWSESSGVAATLVVEGAPSRSPHDAELVRIAQEALSNVARHSAARRTTLTLTFTTDEVRLDVRDDGQGFLISGADAPAVGPPDGASTAGCRTVGHGIAGMRARLERCNGTLTLESAPGRGCVVSAAVPR</sequence>
<keyword evidence="2 7" id="KW-0418">Kinase</keyword>
<dbReference type="Proteomes" id="UP001157109">
    <property type="component" value="Unassembled WGS sequence"/>
</dbReference>
<keyword evidence="4" id="KW-0812">Transmembrane</keyword>
<dbReference type="EMBL" id="BSUJ01000001">
    <property type="protein sequence ID" value="GMA19827.1"/>
    <property type="molecule type" value="Genomic_DNA"/>
</dbReference>
<evidence type="ECO:0000313" key="8">
    <source>
        <dbReference type="Proteomes" id="UP001157109"/>
    </source>
</evidence>
<feature type="transmembrane region" description="Helical" evidence="4">
    <location>
        <begin position="121"/>
        <end position="141"/>
    </location>
</feature>
<feature type="domain" description="Signal transduction histidine kinase subgroup 3 dimerisation and phosphoacceptor" evidence="6">
    <location>
        <begin position="185"/>
        <end position="246"/>
    </location>
</feature>
<dbReference type="InterPro" id="IPR011712">
    <property type="entry name" value="Sig_transdc_His_kin_sub3_dim/P"/>
</dbReference>
<dbReference type="InterPro" id="IPR050482">
    <property type="entry name" value="Sensor_HK_TwoCompSys"/>
</dbReference>
<evidence type="ECO:0000256" key="3">
    <source>
        <dbReference type="ARBA" id="ARBA00023012"/>
    </source>
</evidence>
<evidence type="ECO:0000256" key="4">
    <source>
        <dbReference type="SAM" id="Phobius"/>
    </source>
</evidence>
<dbReference type="PANTHER" id="PTHR24421:SF62">
    <property type="entry name" value="SENSORY TRANSDUCTION HISTIDINE KINASE"/>
    <property type="match status" value="1"/>
</dbReference>
<evidence type="ECO:0000259" key="6">
    <source>
        <dbReference type="Pfam" id="PF07730"/>
    </source>
</evidence>
<gene>
    <name evidence="7" type="ORF">GCM10025862_18480</name>
</gene>
<feature type="transmembrane region" description="Helical" evidence="4">
    <location>
        <begin position="90"/>
        <end position="109"/>
    </location>
</feature>
<feature type="domain" description="Histidine kinase/HSP90-like ATPase" evidence="5">
    <location>
        <begin position="288"/>
        <end position="390"/>
    </location>
</feature>
<organism evidence="7 8">
    <name type="scientific">Arsenicicoccus piscis</name>
    <dbReference type="NCBI Taxonomy" id="673954"/>
    <lineage>
        <taxon>Bacteria</taxon>
        <taxon>Bacillati</taxon>
        <taxon>Actinomycetota</taxon>
        <taxon>Actinomycetes</taxon>
        <taxon>Micrococcales</taxon>
        <taxon>Intrasporangiaceae</taxon>
        <taxon>Arsenicicoccus</taxon>
    </lineage>
</organism>
<dbReference type="GO" id="GO:0016301">
    <property type="term" value="F:kinase activity"/>
    <property type="evidence" value="ECO:0007669"/>
    <property type="project" value="UniProtKB-KW"/>
</dbReference>
<keyword evidence="4" id="KW-0472">Membrane</keyword>
<keyword evidence="1" id="KW-0808">Transferase</keyword>
<dbReference type="Pfam" id="PF07730">
    <property type="entry name" value="HisKA_3"/>
    <property type="match status" value="1"/>
</dbReference>
<dbReference type="InterPro" id="IPR003594">
    <property type="entry name" value="HATPase_dom"/>
</dbReference>
<evidence type="ECO:0000259" key="5">
    <source>
        <dbReference type="Pfam" id="PF02518"/>
    </source>
</evidence>
<evidence type="ECO:0000313" key="7">
    <source>
        <dbReference type="EMBL" id="GMA19827.1"/>
    </source>
</evidence>
<keyword evidence="3" id="KW-0902">Two-component regulatory system</keyword>
<proteinExistence type="predicted"/>
<dbReference type="SUPFAM" id="SSF55874">
    <property type="entry name" value="ATPase domain of HSP90 chaperone/DNA topoisomerase II/histidine kinase"/>
    <property type="match status" value="1"/>
</dbReference>
<comment type="caution">
    <text evidence="7">The sequence shown here is derived from an EMBL/GenBank/DDBJ whole genome shotgun (WGS) entry which is preliminary data.</text>
</comment>
<dbReference type="RefSeq" id="WP_284284494.1">
    <property type="nucleotide sequence ID" value="NZ_BSUJ01000001.1"/>
</dbReference>
<keyword evidence="8" id="KW-1185">Reference proteome</keyword>
<reference evidence="8" key="1">
    <citation type="journal article" date="2019" name="Int. J. Syst. Evol. Microbiol.">
        <title>The Global Catalogue of Microorganisms (GCM) 10K type strain sequencing project: providing services to taxonomists for standard genome sequencing and annotation.</title>
        <authorList>
            <consortium name="The Broad Institute Genomics Platform"/>
            <consortium name="The Broad Institute Genome Sequencing Center for Infectious Disease"/>
            <person name="Wu L."/>
            <person name="Ma J."/>
        </authorList>
    </citation>
    <scope>NUCLEOTIDE SEQUENCE [LARGE SCALE GENOMIC DNA]</scope>
    <source>
        <strain evidence="8">NBRC 105830</strain>
    </source>
</reference>
<dbReference type="InterPro" id="IPR036890">
    <property type="entry name" value="HATPase_C_sf"/>
</dbReference>